<keyword evidence="1" id="KW-1133">Transmembrane helix</keyword>
<sequence length="702" mass="77654">MAARGLLRHPVDARVHHHITNPYHTMRSRHFEFASTRLSPIFTRRRLLSSVSFQAITCMRLKDQGDCETEVALKHQAEKDLISSGEPDLTEFVNKAPPGPMVEVDPKTTFRRFIAERGASLALGLQAGQTATPQCLPFPTYRKWTPNFAFATILPAFFLAFLVAFYLLRPRKDTQKQIESLRGEGKSETDVSININGRKLVKEILKVPESVRTAMKLGADSVNRVKVYNESSHNNINGTKSNFVDATVLANSANSKPTMISLANENVESEGSDNREPGGTPAFGNMADATVPVNLANSQPAIKSSTSGNVELEEIEAPGFCQPFNDPSYEEKSSFTKAQMTGTDGSVAHVEDSALNMDTDGIVHSKSVMKDTECYDTPFQNLITDPSTMVAIEHAGEEHPSEIQCETQHSNKLVDGEFFGEVTVTDESVKEGYENAQVQDIESLVYDVTSNLSDKPTTVEQFEQRLGHVVISSVEDIDARFLKVSPGLSTSFMNSDTDNDIESDRVLQDKKFYGFSHYDNVSYGKVMDHEGECMNSEDLPISFTNSDTDDVESDKVLQDKMFYGYLHYDNVSFGEVMDHGTDSEDAGIDNVNLEEHIVEVDSLSGMDHRLKRFETEQNDVSGIMNSSADNLEISEGVVTIGLDGSQGAGTDSNFQMIKASEECKGESTSSLEQINHQHSGILQRQYEHKCSSPLLSPEEVFF</sequence>
<keyword evidence="1" id="KW-0472">Membrane</keyword>
<keyword evidence="1" id="KW-0812">Transmembrane</keyword>
<dbReference type="EMBL" id="CM035432">
    <property type="protein sequence ID" value="KAH7295411.1"/>
    <property type="molecule type" value="Genomic_DNA"/>
</dbReference>
<name>A0A8T2RHL2_CERRI</name>
<accession>A0A8T2RHL2</accession>
<comment type="caution">
    <text evidence="2">The sequence shown here is derived from an EMBL/GenBank/DDBJ whole genome shotgun (WGS) entry which is preliminary data.</text>
</comment>
<reference evidence="2 3" key="1">
    <citation type="submission" date="2021-08" db="EMBL/GenBank/DDBJ databases">
        <title>WGS assembly of Ceratopteris richardii.</title>
        <authorList>
            <person name="Marchant D.B."/>
            <person name="Chen G."/>
            <person name="Jenkins J."/>
            <person name="Shu S."/>
            <person name="Leebens-Mack J."/>
            <person name="Grimwood J."/>
            <person name="Schmutz J."/>
            <person name="Soltis P."/>
            <person name="Soltis D."/>
            <person name="Chen Z.-H."/>
        </authorList>
    </citation>
    <scope>NUCLEOTIDE SEQUENCE [LARGE SCALE GENOMIC DNA]</scope>
    <source>
        <strain evidence="2">Whitten #5841</strain>
        <tissue evidence="2">Leaf</tissue>
    </source>
</reference>
<dbReference type="OrthoDB" id="1939726at2759"/>
<protein>
    <submittedName>
        <fullName evidence="2">Uncharacterized protein</fullName>
    </submittedName>
</protein>
<keyword evidence="3" id="KW-1185">Reference proteome</keyword>
<evidence type="ECO:0000313" key="2">
    <source>
        <dbReference type="EMBL" id="KAH7295411.1"/>
    </source>
</evidence>
<feature type="transmembrane region" description="Helical" evidence="1">
    <location>
        <begin position="148"/>
        <end position="168"/>
    </location>
</feature>
<gene>
    <name evidence="2" type="ORF">KP509_27G045500</name>
</gene>
<proteinExistence type="predicted"/>
<organism evidence="2 3">
    <name type="scientific">Ceratopteris richardii</name>
    <name type="common">Triangle waterfern</name>
    <dbReference type="NCBI Taxonomy" id="49495"/>
    <lineage>
        <taxon>Eukaryota</taxon>
        <taxon>Viridiplantae</taxon>
        <taxon>Streptophyta</taxon>
        <taxon>Embryophyta</taxon>
        <taxon>Tracheophyta</taxon>
        <taxon>Polypodiopsida</taxon>
        <taxon>Polypodiidae</taxon>
        <taxon>Polypodiales</taxon>
        <taxon>Pteridineae</taxon>
        <taxon>Pteridaceae</taxon>
        <taxon>Parkerioideae</taxon>
        <taxon>Ceratopteris</taxon>
    </lineage>
</organism>
<evidence type="ECO:0000256" key="1">
    <source>
        <dbReference type="SAM" id="Phobius"/>
    </source>
</evidence>
<dbReference type="AlphaFoldDB" id="A0A8T2RHL2"/>
<dbReference type="Proteomes" id="UP000825935">
    <property type="component" value="Chromosome 27"/>
</dbReference>
<evidence type="ECO:0000313" key="3">
    <source>
        <dbReference type="Proteomes" id="UP000825935"/>
    </source>
</evidence>